<feature type="coiled-coil region" evidence="1">
    <location>
        <begin position="743"/>
        <end position="809"/>
    </location>
</feature>
<organism evidence="4 5">
    <name type="scientific">Trapa natans</name>
    <name type="common">Water chestnut</name>
    <dbReference type="NCBI Taxonomy" id="22666"/>
    <lineage>
        <taxon>Eukaryota</taxon>
        <taxon>Viridiplantae</taxon>
        <taxon>Streptophyta</taxon>
        <taxon>Embryophyta</taxon>
        <taxon>Tracheophyta</taxon>
        <taxon>Spermatophyta</taxon>
        <taxon>Magnoliopsida</taxon>
        <taxon>eudicotyledons</taxon>
        <taxon>Gunneridae</taxon>
        <taxon>Pentapetalae</taxon>
        <taxon>rosids</taxon>
        <taxon>malvids</taxon>
        <taxon>Myrtales</taxon>
        <taxon>Lythraceae</taxon>
        <taxon>Trapa</taxon>
    </lineage>
</organism>
<keyword evidence="5" id="KW-1185">Reference proteome</keyword>
<comment type="caution">
    <text evidence="4">The sequence shown here is derived from an EMBL/GenBank/DDBJ whole genome shotgun (WGS) entry which is preliminary data.</text>
</comment>
<proteinExistence type="predicted"/>
<dbReference type="InterPro" id="IPR019448">
    <property type="entry name" value="NT-C2"/>
</dbReference>
<feature type="coiled-coil region" evidence="1">
    <location>
        <begin position="387"/>
        <end position="514"/>
    </location>
</feature>
<feature type="coiled-coil region" evidence="1">
    <location>
        <begin position="305"/>
        <end position="353"/>
    </location>
</feature>
<name>A0AAN7MH76_TRANT</name>
<feature type="coiled-coil region" evidence="1">
    <location>
        <begin position="1131"/>
        <end position="1158"/>
    </location>
</feature>
<evidence type="ECO:0000313" key="4">
    <source>
        <dbReference type="EMBL" id="KAK4798922.1"/>
    </source>
</evidence>
<evidence type="ECO:0000256" key="2">
    <source>
        <dbReference type="SAM" id="MobiDB-lite"/>
    </source>
</evidence>
<sequence>MFKLNSNGREKSWEKIDFNFNQLKAIQVPKGWDKLFVTIISVETGKTIAKSSRASVRNGTCHWNDNIAESIRFPHNDSSKDLGDSFYKFVVSIGSARSSILGEATINITNYLQSRATSTVSVPLKKCNYGTVLQVNIRRLTSHTKLREDESKETNSSTEDSKSIGIEEDNKSDGRSGNKLLGDGRHSNASKVLGPKSDSEGLGGQETTASPFDSDYSSGSSGKESPERKKLPGPNDASGVRENLNGEEALTDFCKVKDALQSSGFSANAQTLDSENFHLLSMRTSGSSKDLEVAGKTTKTFQLEAKELTHDLDTLRKKLSDQSKKQMGLEIDLSEANADRDRLRKEVESMKYLSKGNMVEELEEDIRFQQEINTGLSLQLRRSQESNIELVSVLQEMEEALEKQKLEIKDLKLEQMKSEDLEGSLIQKLADEKEKDARKVKREYEARLSAQEEEIVSLRANLSELRFQRQREESLQRSNEDSLLKEIEFLKEKLEELERDCNELTEENLDLLFKLKDMSNGSLQGTTQSCELLSCEYSAKSVSSSDHETQVMKGNYESFAVTIRELENKNRELENDLVEHRNESKKLKERLQATVLELESEKVRLEGDLQAMQSCLSDQKNDLNILSSKLDSQAMANRALEWKSSGLERQKHELEVNLIDLQRENRHLLASISGLESELKSIRGEHDGLKEEISLLLRLNDELKEQNLKLKEFCSTLGLNLERLTDSFTAKTMVLEDNLSSIVEAASSEEKKLLLKLDSLNGENKKLEEELVQAEGVFSQLYADQLIEVENLHNEIEELRGKLLDAQIEQEKVLSNTADEISRLSADKAELDLYVQEIQSDNKAKKREFEAVKSESETKVKGLMEALAALGQEKERLLKQLESRKLGEGKLRTMVNQLELTLTASEYEKRKMVGETISLKAQLKKTELEELKEKEKLQADHKEALVELEEMKGEMMASIEKISALEKVVKELEGCKHVNISLEEKIVHLEGELAKEAMQAKTMKVRNEHLQQTVKTLEDELKTGKEEKRRLKCSSSSKNPNMSKAASLSKKDTLKIAKQLSTRRNPLLPQSNQVLRGSKDPQSRSNASSLSDNESCLMGSTEADDTFKVPQNSCLARRSSPEDEIVPKEKLERMESELVELRERYSEMSLKYAEVEAQREELVMKLKATPSAKR</sequence>
<dbReference type="AlphaFoldDB" id="A0AAN7MH76"/>
<dbReference type="PROSITE" id="PS51840">
    <property type="entry name" value="C2_NT"/>
    <property type="match status" value="1"/>
</dbReference>
<reference evidence="4 5" key="1">
    <citation type="journal article" date="2023" name="Hortic Res">
        <title>Pangenome of water caltrop reveals structural variations and asymmetric subgenome divergence after allopolyploidization.</title>
        <authorList>
            <person name="Zhang X."/>
            <person name="Chen Y."/>
            <person name="Wang L."/>
            <person name="Yuan Y."/>
            <person name="Fang M."/>
            <person name="Shi L."/>
            <person name="Lu R."/>
            <person name="Comes H.P."/>
            <person name="Ma Y."/>
            <person name="Chen Y."/>
            <person name="Huang G."/>
            <person name="Zhou Y."/>
            <person name="Zheng Z."/>
            <person name="Qiu Y."/>
        </authorList>
    </citation>
    <scope>NUCLEOTIDE SEQUENCE [LARGE SCALE GENOMIC DNA]</scope>
    <source>
        <strain evidence="4">F231</strain>
    </source>
</reference>
<keyword evidence="1" id="KW-0175">Coiled coil</keyword>
<feature type="compositionally biased region" description="Low complexity" evidence="2">
    <location>
        <begin position="210"/>
        <end position="223"/>
    </location>
</feature>
<feature type="coiled-coil region" evidence="1">
    <location>
        <begin position="920"/>
        <end position="968"/>
    </location>
</feature>
<feature type="coiled-coil region" evidence="1">
    <location>
        <begin position="637"/>
        <end position="709"/>
    </location>
</feature>
<evidence type="ECO:0000313" key="5">
    <source>
        <dbReference type="Proteomes" id="UP001346149"/>
    </source>
</evidence>
<evidence type="ECO:0000256" key="1">
    <source>
        <dbReference type="SAM" id="Coils"/>
    </source>
</evidence>
<feature type="compositionally biased region" description="Polar residues" evidence="2">
    <location>
        <begin position="1033"/>
        <end position="1046"/>
    </location>
</feature>
<accession>A0AAN7MH76</accession>
<feature type="coiled-coil region" evidence="1">
    <location>
        <begin position="835"/>
        <end position="884"/>
    </location>
</feature>
<feature type="coiled-coil region" evidence="1">
    <location>
        <begin position="556"/>
        <end position="608"/>
    </location>
</feature>
<feature type="compositionally biased region" description="Polar residues" evidence="2">
    <location>
        <begin position="1083"/>
        <end position="1094"/>
    </location>
</feature>
<feature type="domain" description="C2 NT-type" evidence="3">
    <location>
        <begin position="6"/>
        <end position="141"/>
    </location>
</feature>
<feature type="region of interest" description="Disordered" evidence="2">
    <location>
        <begin position="144"/>
        <end position="242"/>
    </location>
</feature>
<feature type="region of interest" description="Disordered" evidence="2">
    <location>
        <begin position="1022"/>
        <end position="1098"/>
    </location>
</feature>
<dbReference type="PANTHER" id="PTHR47270:SF3">
    <property type="entry name" value="HYPOTETICAL PROTEIN"/>
    <property type="match status" value="1"/>
</dbReference>
<feature type="compositionally biased region" description="Polar residues" evidence="2">
    <location>
        <begin position="1059"/>
        <end position="1075"/>
    </location>
</feature>
<dbReference type="Pfam" id="PF10358">
    <property type="entry name" value="NT-C2"/>
    <property type="match status" value="1"/>
</dbReference>
<dbReference type="PANTHER" id="PTHR47270">
    <property type="entry name" value="PROTEIN MLP1-LIKE"/>
    <property type="match status" value="1"/>
</dbReference>
<gene>
    <name evidence="4" type="ORF">SAY86_024287</name>
</gene>
<protein>
    <recommendedName>
        <fullName evidence="3">C2 NT-type domain-containing protein</fullName>
    </recommendedName>
</protein>
<dbReference type="Proteomes" id="UP001346149">
    <property type="component" value="Unassembled WGS sequence"/>
</dbReference>
<feature type="compositionally biased region" description="Basic and acidic residues" evidence="2">
    <location>
        <begin position="168"/>
        <end position="186"/>
    </location>
</feature>
<evidence type="ECO:0000259" key="3">
    <source>
        <dbReference type="PROSITE" id="PS51840"/>
    </source>
</evidence>
<dbReference type="EMBL" id="JAXQNO010000004">
    <property type="protein sequence ID" value="KAK4798922.1"/>
    <property type="molecule type" value="Genomic_DNA"/>
</dbReference>